<evidence type="ECO:0000313" key="2">
    <source>
        <dbReference type="EMBL" id="KAF0720958.1"/>
    </source>
</evidence>
<sequence length="536" mass="61476">MIRQDRRKLLDNDILNLLENEDVSDIEEFANNDDLGNNYCHENLKLLEDFLTNNEDFDDIMGENIEVEIDENAVDENIIDNIQNVPTSSVSSSDYFTQQDLTDKKTVNLSSPLQLFSNYSSDELLETAVFNTNLYAVRNNVPNFKPTTVPELKTFIGINILMENLVLPRFLINWEPKFAVPLILENMISNRFSKLRNNLHFIIDKDPNTNDRFWKVRPLYEAIRKYCASLQLESTFSVDEQMVPFKGQLNVKQFIKNKLTKWGVKLFCVCGMSGMIYDFIIYQGSTTEIRSEHSQFGQSASLVMQLSEKINVHNLHFGRLNVDRFIKPSFTTDKEIKKHHSRGYMENLICNTSGVVLTKWYDSSSVVLASNFRGIGKWTLRLIAHGIDIAAVNSWIEYKKEAKSLGLHEKKILDLIHFRQYLAEALILSGKPVIKKKGRPGNSPSTSISSTSTLKTKQLRPINDVQFGDIGHTLVFLDKKEAGRCKIGCKSKTYVSCKKCNVNSVAYLRGGDGGDRPSHYPSYMFYYEFTLRKYYV</sequence>
<keyword evidence="3" id="KW-1185">Reference proteome</keyword>
<dbReference type="PANTHER" id="PTHR47272:SF1">
    <property type="entry name" value="PIGGYBAC TRANSPOSABLE ELEMENT-DERIVED PROTEIN 3-LIKE"/>
    <property type="match status" value="1"/>
</dbReference>
<dbReference type="Pfam" id="PF13843">
    <property type="entry name" value="DDE_Tnp_1_7"/>
    <property type="match status" value="1"/>
</dbReference>
<feature type="domain" description="PiggyBac transposable element-derived protein" evidence="1">
    <location>
        <begin position="111"/>
        <end position="313"/>
    </location>
</feature>
<dbReference type="Proteomes" id="UP000478052">
    <property type="component" value="Unassembled WGS sequence"/>
</dbReference>
<reference evidence="2 3" key="1">
    <citation type="submission" date="2019-08" db="EMBL/GenBank/DDBJ databases">
        <title>Whole genome of Aphis craccivora.</title>
        <authorList>
            <person name="Voronova N.V."/>
            <person name="Shulinski R.S."/>
            <person name="Bandarenka Y.V."/>
            <person name="Zhorov D.G."/>
            <person name="Warner D."/>
        </authorList>
    </citation>
    <scope>NUCLEOTIDE SEQUENCE [LARGE SCALE GENOMIC DNA]</scope>
    <source>
        <strain evidence="2">180601</strain>
        <tissue evidence="2">Whole Body</tissue>
    </source>
</reference>
<dbReference type="InterPro" id="IPR029526">
    <property type="entry name" value="PGBD"/>
</dbReference>
<name>A0A6G0W4Y1_APHCR</name>
<organism evidence="2 3">
    <name type="scientific">Aphis craccivora</name>
    <name type="common">Cowpea aphid</name>
    <dbReference type="NCBI Taxonomy" id="307492"/>
    <lineage>
        <taxon>Eukaryota</taxon>
        <taxon>Metazoa</taxon>
        <taxon>Ecdysozoa</taxon>
        <taxon>Arthropoda</taxon>
        <taxon>Hexapoda</taxon>
        <taxon>Insecta</taxon>
        <taxon>Pterygota</taxon>
        <taxon>Neoptera</taxon>
        <taxon>Paraneoptera</taxon>
        <taxon>Hemiptera</taxon>
        <taxon>Sternorrhyncha</taxon>
        <taxon>Aphidomorpha</taxon>
        <taxon>Aphidoidea</taxon>
        <taxon>Aphididae</taxon>
        <taxon>Aphidini</taxon>
        <taxon>Aphis</taxon>
        <taxon>Aphis</taxon>
    </lineage>
</organism>
<dbReference type="EMBL" id="VUJU01009352">
    <property type="protein sequence ID" value="KAF0720958.1"/>
    <property type="molecule type" value="Genomic_DNA"/>
</dbReference>
<accession>A0A6G0W4Y1</accession>
<comment type="caution">
    <text evidence="2">The sequence shown here is derived from an EMBL/GenBank/DDBJ whole genome shotgun (WGS) entry which is preliminary data.</text>
</comment>
<evidence type="ECO:0000313" key="3">
    <source>
        <dbReference type="Proteomes" id="UP000478052"/>
    </source>
</evidence>
<dbReference type="PANTHER" id="PTHR47272">
    <property type="entry name" value="DDE_TNP_1_7 DOMAIN-CONTAINING PROTEIN"/>
    <property type="match status" value="1"/>
</dbReference>
<dbReference type="OrthoDB" id="6592925at2759"/>
<gene>
    <name evidence="2" type="ORF">FWK35_00025231</name>
</gene>
<protein>
    <submittedName>
        <fullName evidence="2">PiggyBac transposable element-derived protein 3-like</fullName>
    </submittedName>
</protein>
<evidence type="ECO:0000259" key="1">
    <source>
        <dbReference type="Pfam" id="PF13843"/>
    </source>
</evidence>
<dbReference type="AlphaFoldDB" id="A0A6G0W4Y1"/>
<proteinExistence type="predicted"/>